<accession>A0A0E9XVB5</accession>
<dbReference type="EMBL" id="GBXM01002934">
    <property type="protein sequence ID" value="JAI05644.1"/>
    <property type="molecule type" value="Transcribed_RNA"/>
</dbReference>
<proteinExistence type="predicted"/>
<dbReference type="AlphaFoldDB" id="A0A0E9XVB5"/>
<reference evidence="1" key="2">
    <citation type="journal article" date="2015" name="Fish Shellfish Immunol.">
        <title>Early steps in the European eel (Anguilla anguilla)-Vibrio vulnificus interaction in the gills: Role of the RtxA13 toxin.</title>
        <authorList>
            <person name="Callol A."/>
            <person name="Pajuelo D."/>
            <person name="Ebbesson L."/>
            <person name="Teles M."/>
            <person name="MacKenzie S."/>
            <person name="Amaro C."/>
        </authorList>
    </citation>
    <scope>NUCLEOTIDE SEQUENCE</scope>
</reference>
<evidence type="ECO:0000313" key="1">
    <source>
        <dbReference type="EMBL" id="JAI05644.1"/>
    </source>
</evidence>
<name>A0A0E9XVB5_ANGAN</name>
<sequence>MRYIIARATANPADSSLQCKDVHTQQKVDKECLWKLVIINYTPGLLQHFNPAWQCKDSLS</sequence>
<reference evidence="1" key="1">
    <citation type="submission" date="2014-11" db="EMBL/GenBank/DDBJ databases">
        <authorList>
            <person name="Amaro Gonzalez C."/>
        </authorList>
    </citation>
    <scope>NUCLEOTIDE SEQUENCE</scope>
</reference>
<protein>
    <submittedName>
        <fullName evidence="1">Uncharacterized protein</fullName>
    </submittedName>
</protein>
<organism evidence="1">
    <name type="scientific">Anguilla anguilla</name>
    <name type="common">European freshwater eel</name>
    <name type="synonym">Muraena anguilla</name>
    <dbReference type="NCBI Taxonomy" id="7936"/>
    <lineage>
        <taxon>Eukaryota</taxon>
        <taxon>Metazoa</taxon>
        <taxon>Chordata</taxon>
        <taxon>Craniata</taxon>
        <taxon>Vertebrata</taxon>
        <taxon>Euteleostomi</taxon>
        <taxon>Actinopterygii</taxon>
        <taxon>Neopterygii</taxon>
        <taxon>Teleostei</taxon>
        <taxon>Anguilliformes</taxon>
        <taxon>Anguillidae</taxon>
        <taxon>Anguilla</taxon>
    </lineage>
</organism>